<accession>A0AAV4V614</accession>
<comment type="caution">
    <text evidence="2">The sequence shown here is derived from an EMBL/GenBank/DDBJ whole genome shotgun (WGS) entry which is preliminary data.</text>
</comment>
<evidence type="ECO:0000313" key="3">
    <source>
        <dbReference type="Proteomes" id="UP001054945"/>
    </source>
</evidence>
<name>A0AAV4V614_CAEEX</name>
<dbReference type="Proteomes" id="UP001054945">
    <property type="component" value="Unassembled WGS sequence"/>
</dbReference>
<dbReference type="EMBL" id="BPLR01013992">
    <property type="protein sequence ID" value="GIY65454.1"/>
    <property type="molecule type" value="Genomic_DNA"/>
</dbReference>
<proteinExistence type="predicted"/>
<reference evidence="2 3" key="1">
    <citation type="submission" date="2021-06" db="EMBL/GenBank/DDBJ databases">
        <title>Caerostris extrusa draft genome.</title>
        <authorList>
            <person name="Kono N."/>
            <person name="Arakawa K."/>
        </authorList>
    </citation>
    <scope>NUCLEOTIDE SEQUENCE [LARGE SCALE GENOMIC DNA]</scope>
</reference>
<gene>
    <name evidence="2" type="ORF">CEXT_128681</name>
</gene>
<keyword evidence="3" id="KW-1185">Reference proteome</keyword>
<sequence>MNEQTNHQSFCNYEKVLERGGSGIEGTYTEGASGRRRYPQPEECSTEAEKRKPVYLIELKGILKNRIATKKEIPPMKENSGINIKKSSKKRCQLRYSWLKAICYDSILLNLSGGGSHQNRMLLFSKKWGDSKQTNPLAIERHWSQRAGGETAQLVLKKRKDIY</sequence>
<dbReference type="AlphaFoldDB" id="A0AAV4V614"/>
<feature type="region of interest" description="Disordered" evidence="1">
    <location>
        <begin position="22"/>
        <end position="46"/>
    </location>
</feature>
<organism evidence="2 3">
    <name type="scientific">Caerostris extrusa</name>
    <name type="common">Bark spider</name>
    <name type="synonym">Caerostris bankana</name>
    <dbReference type="NCBI Taxonomy" id="172846"/>
    <lineage>
        <taxon>Eukaryota</taxon>
        <taxon>Metazoa</taxon>
        <taxon>Ecdysozoa</taxon>
        <taxon>Arthropoda</taxon>
        <taxon>Chelicerata</taxon>
        <taxon>Arachnida</taxon>
        <taxon>Araneae</taxon>
        <taxon>Araneomorphae</taxon>
        <taxon>Entelegynae</taxon>
        <taxon>Araneoidea</taxon>
        <taxon>Araneidae</taxon>
        <taxon>Caerostris</taxon>
    </lineage>
</organism>
<evidence type="ECO:0000313" key="2">
    <source>
        <dbReference type="EMBL" id="GIY65454.1"/>
    </source>
</evidence>
<protein>
    <submittedName>
        <fullName evidence="2">Uncharacterized protein</fullName>
    </submittedName>
</protein>
<evidence type="ECO:0000256" key="1">
    <source>
        <dbReference type="SAM" id="MobiDB-lite"/>
    </source>
</evidence>